<dbReference type="Proteomes" id="UP000515971">
    <property type="component" value="Chromosome"/>
</dbReference>
<evidence type="ECO:0000256" key="4">
    <source>
        <dbReference type="ARBA" id="ARBA00022692"/>
    </source>
</evidence>
<feature type="transmembrane region" description="Helical" evidence="10">
    <location>
        <begin position="251"/>
        <end position="271"/>
    </location>
</feature>
<dbReference type="PANTHER" id="PTHR10266:SF3">
    <property type="entry name" value="CYTOCHROME C1, HEME PROTEIN, MITOCHONDRIAL"/>
    <property type="match status" value="1"/>
</dbReference>
<dbReference type="InterPro" id="IPR002326">
    <property type="entry name" value="Cyt_c1"/>
</dbReference>
<evidence type="ECO:0000256" key="6">
    <source>
        <dbReference type="ARBA" id="ARBA00022989"/>
    </source>
</evidence>
<dbReference type="Gene3D" id="1.10.760.10">
    <property type="entry name" value="Cytochrome c-like domain"/>
    <property type="match status" value="1"/>
</dbReference>
<keyword evidence="5 9" id="KW-0479">Metal-binding</keyword>
<dbReference type="Pfam" id="PF02167">
    <property type="entry name" value="Cytochrom_C1"/>
    <property type="match status" value="1"/>
</dbReference>
<evidence type="ECO:0000256" key="3">
    <source>
        <dbReference type="ARBA" id="ARBA00022617"/>
    </source>
</evidence>
<accession>A0A7G9SKR8</accession>
<gene>
    <name evidence="12" type="ORF">H9L13_06205</name>
</gene>
<feature type="binding site" description="covalent" evidence="9">
    <location>
        <position position="207"/>
    </location>
    <ligand>
        <name>heme c</name>
        <dbReference type="ChEBI" id="CHEBI:61717"/>
    </ligand>
</feature>
<evidence type="ECO:0000256" key="1">
    <source>
        <dbReference type="ARBA" id="ARBA00004370"/>
    </source>
</evidence>
<dbReference type="GO" id="GO:0046872">
    <property type="term" value="F:metal ion binding"/>
    <property type="evidence" value="ECO:0007669"/>
    <property type="project" value="UniProtKB-KW"/>
</dbReference>
<reference evidence="12 13" key="1">
    <citation type="submission" date="2020-08" db="EMBL/GenBank/DDBJ databases">
        <title>Genome sequence of Sphingomonas lutea KCTC 23642T.</title>
        <authorList>
            <person name="Hyun D.-W."/>
            <person name="Bae J.-W."/>
        </authorList>
    </citation>
    <scope>NUCLEOTIDE SEQUENCE [LARGE SCALE GENOMIC DNA]</scope>
    <source>
        <strain evidence="12 13">KCTC 23642</strain>
    </source>
</reference>
<keyword evidence="13" id="KW-1185">Reference proteome</keyword>
<evidence type="ECO:0000259" key="11">
    <source>
        <dbReference type="PROSITE" id="PS51007"/>
    </source>
</evidence>
<dbReference type="Gene3D" id="1.20.5.100">
    <property type="entry name" value="Cytochrome c1, transmembrane anchor, C-terminal"/>
    <property type="match status" value="1"/>
</dbReference>
<dbReference type="InterPro" id="IPR009056">
    <property type="entry name" value="Cyt_c-like_dom"/>
</dbReference>
<protein>
    <recommendedName>
        <fullName evidence="2">Cytochrome c1</fullName>
    </recommendedName>
</protein>
<dbReference type="PROSITE" id="PS51007">
    <property type="entry name" value="CYTC"/>
    <property type="match status" value="1"/>
</dbReference>
<name>A0A7G9SKR8_9SPHN</name>
<evidence type="ECO:0000313" key="12">
    <source>
        <dbReference type="EMBL" id="QNN68443.1"/>
    </source>
</evidence>
<feature type="binding site" description="covalent" evidence="9">
    <location>
        <position position="75"/>
    </location>
    <ligand>
        <name>heme c</name>
        <dbReference type="ChEBI" id="CHEBI:61717"/>
    </ligand>
</feature>
<dbReference type="PANTHER" id="PTHR10266">
    <property type="entry name" value="CYTOCHROME C1"/>
    <property type="match status" value="1"/>
</dbReference>
<keyword evidence="6 10" id="KW-1133">Transmembrane helix</keyword>
<feature type="binding site" description="covalent" evidence="9">
    <location>
        <position position="79"/>
    </location>
    <ligand>
        <name>heme c</name>
        <dbReference type="ChEBI" id="CHEBI:61717"/>
    </ligand>
</feature>
<dbReference type="InterPro" id="IPR036909">
    <property type="entry name" value="Cyt_c-like_dom_sf"/>
</dbReference>
<comment type="subcellular location">
    <subcellularLocation>
        <location evidence="1">Membrane</location>
    </subcellularLocation>
</comment>
<feature type="domain" description="Cytochrome c" evidence="11">
    <location>
        <begin position="62"/>
        <end position="242"/>
    </location>
</feature>
<organism evidence="12 13">
    <name type="scientific">Sphingomonas lutea</name>
    <dbReference type="NCBI Taxonomy" id="1045317"/>
    <lineage>
        <taxon>Bacteria</taxon>
        <taxon>Pseudomonadati</taxon>
        <taxon>Pseudomonadota</taxon>
        <taxon>Alphaproteobacteria</taxon>
        <taxon>Sphingomonadales</taxon>
        <taxon>Sphingomonadaceae</taxon>
        <taxon>Sphingomonas</taxon>
    </lineage>
</organism>
<evidence type="ECO:0000256" key="8">
    <source>
        <dbReference type="ARBA" id="ARBA00023136"/>
    </source>
</evidence>
<dbReference type="RefSeq" id="WP_187539967.1">
    <property type="nucleotide sequence ID" value="NZ_BAABJT010000001.1"/>
</dbReference>
<evidence type="ECO:0000256" key="9">
    <source>
        <dbReference type="PIRSR" id="PIRSR602326-1"/>
    </source>
</evidence>
<dbReference type="GO" id="GO:0020037">
    <property type="term" value="F:heme binding"/>
    <property type="evidence" value="ECO:0007669"/>
    <property type="project" value="InterPro"/>
</dbReference>
<dbReference type="GO" id="GO:0009055">
    <property type="term" value="F:electron transfer activity"/>
    <property type="evidence" value="ECO:0007669"/>
    <property type="project" value="InterPro"/>
</dbReference>
<evidence type="ECO:0000256" key="5">
    <source>
        <dbReference type="ARBA" id="ARBA00022723"/>
    </source>
</evidence>
<keyword evidence="3 9" id="KW-0349">Heme</keyword>
<keyword evidence="8 10" id="KW-0472">Membrane</keyword>
<dbReference type="GO" id="GO:0016020">
    <property type="term" value="C:membrane"/>
    <property type="evidence" value="ECO:0007669"/>
    <property type="project" value="UniProtKB-SubCell"/>
</dbReference>
<dbReference type="EMBL" id="CP060718">
    <property type="protein sequence ID" value="QNN68443.1"/>
    <property type="molecule type" value="Genomic_DNA"/>
</dbReference>
<keyword evidence="4 10" id="KW-0812">Transmembrane</keyword>
<keyword evidence="7 9" id="KW-0408">Iron</keyword>
<evidence type="ECO:0000256" key="2">
    <source>
        <dbReference type="ARBA" id="ARBA00016165"/>
    </source>
</evidence>
<feature type="binding site" description="covalent" evidence="9">
    <location>
        <position position="78"/>
    </location>
    <ligand>
        <name>heme c</name>
        <dbReference type="ChEBI" id="CHEBI:61717"/>
    </ligand>
</feature>
<evidence type="ECO:0000256" key="7">
    <source>
        <dbReference type="ARBA" id="ARBA00023004"/>
    </source>
</evidence>
<dbReference type="SUPFAM" id="SSF46626">
    <property type="entry name" value="Cytochrome c"/>
    <property type="match status" value="1"/>
</dbReference>
<dbReference type="AlphaFoldDB" id="A0A7G9SKR8"/>
<sequence>MVRFIGFIVGLGLAGILLISLFVGAADYFSTPHEETAQHALHEHAKPLKLASDGPFGHFDNQQLQRGFQVYKEVCAACHGLSLVSFRDLAALGYEEPEIKAIADQWATEVPSINPDTGEASTRKAIPSDRFPSPYANAVAARAANNNALPPDLSLITKAREGGAAYTYSLLTGYRPQTADEVKRFPDAKTPAGLHYNPYFPNLNIAMPPPLTSEGQVTYADGTKSTVDQMAKDVTAFLVWTAEPKLENRHATGLAVVIFLIVASILAYFAYRNIWAEAKRKVRVTGALDPKNQAKSRAAKGEEGIAG</sequence>
<proteinExistence type="predicted"/>
<evidence type="ECO:0000256" key="10">
    <source>
        <dbReference type="SAM" id="Phobius"/>
    </source>
</evidence>
<dbReference type="PRINTS" id="PR00603">
    <property type="entry name" value="CYTOCHROMEC1"/>
</dbReference>
<comment type="cofactor">
    <cofactor evidence="9">
        <name>heme c</name>
        <dbReference type="ChEBI" id="CHEBI:61717"/>
    </cofactor>
    <text evidence="9">Binds 1 heme c group covalently per subunit.</text>
</comment>
<dbReference type="KEGG" id="slut:H9L13_06205"/>
<evidence type="ECO:0000313" key="13">
    <source>
        <dbReference type="Proteomes" id="UP000515971"/>
    </source>
</evidence>